<evidence type="ECO:0000259" key="1">
    <source>
        <dbReference type="Pfam" id="PF02625"/>
    </source>
</evidence>
<dbReference type="PANTHER" id="PTHR30388:SF6">
    <property type="entry name" value="XANTHINE DEHYDROGENASE SUBUNIT A-RELATED"/>
    <property type="match status" value="1"/>
</dbReference>
<dbReference type="Gene3D" id="3.40.50.720">
    <property type="entry name" value="NAD(P)-binding Rossmann-like Domain"/>
    <property type="match status" value="1"/>
</dbReference>
<dbReference type="STRING" id="1114924.SAMN05216258_105338"/>
<dbReference type="Proteomes" id="UP000199377">
    <property type="component" value="Unassembled WGS sequence"/>
</dbReference>
<dbReference type="OrthoDB" id="61481at2"/>
<dbReference type="InterPro" id="IPR014308">
    <property type="entry name" value="Xanthine_DH_XdhC"/>
</dbReference>
<gene>
    <name evidence="3" type="ORF">SAMN05216258_105338</name>
</gene>
<protein>
    <submittedName>
        <fullName evidence="3">Molybdenum cofactor sulfurylase</fullName>
    </submittedName>
</protein>
<dbReference type="EMBL" id="FOQH01000005">
    <property type="protein sequence ID" value="SFI26904.1"/>
    <property type="molecule type" value="Genomic_DNA"/>
</dbReference>
<evidence type="ECO:0000313" key="4">
    <source>
        <dbReference type="Proteomes" id="UP000199377"/>
    </source>
</evidence>
<dbReference type="RefSeq" id="WP_092860155.1">
    <property type="nucleotide sequence ID" value="NZ_FOQH01000005.1"/>
</dbReference>
<keyword evidence="4" id="KW-1185">Reference proteome</keyword>
<dbReference type="AlphaFoldDB" id="A0A1I3GTX5"/>
<organism evidence="3 4">
    <name type="scientific">Albimonas pacifica</name>
    <dbReference type="NCBI Taxonomy" id="1114924"/>
    <lineage>
        <taxon>Bacteria</taxon>
        <taxon>Pseudomonadati</taxon>
        <taxon>Pseudomonadota</taxon>
        <taxon>Alphaproteobacteria</taxon>
        <taxon>Rhodobacterales</taxon>
        <taxon>Paracoccaceae</taxon>
        <taxon>Albimonas</taxon>
    </lineage>
</organism>
<feature type="domain" description="XdhC- CoxI" evidence="1">
    <location>
        <begin position="12"/>
        <end position="77"/>
    </location>
</feature>
<dbReference type="InterPro" id="IPR027051">
    <property type="entry name" value="XdhC_Rossmann_dom"/>
</dbReference>
<evidence type="ECO:0000259" key="2">
    <source>
        <dbReference type="Pfam" id="PF13478"/>
    </source>
</evidence>
<sequence>MSLDLAGLRDAVARHGPLVRVVVAAAQGSAPREPGAAMLVHPDTFEGTIGGGALEFEALAEARRRLASGAPDGVARYPLGPALAQCCGGAATLAFERWDAATLAALPDPQATPLHARPLGATSQIPLAMRALQKAARSGKGAEFLFLPGDPPWLAEPLTPALTPLWVWGAGHVGRAVVRVFEGLPFAVTWIDDAPGRYPADIAPHVRVLPAPDMAAAAALAPADAAHLVMTYSHAMDLEIVHALLARGAFARLGVIGSASKAARFGGRLAALGHDRQAIARMDCPIGLAGPEGLKGGKAPAEIAVSVAADHLRWRASRGVALRAGGGAE</sequence>
<name>A0A1I3GTX5_9RHOB</name>
<dbReference type="NCBIfam" id="TIGR02964">
    <property type="entry name" value="xanthine_xdhC"/>
    <property type="match status" value="1"/>
</dbReference>
<dbReference type="InterPro" id="IPR003777">
    <property type="entry name" value="XdhC_CoxI"/>
</dbReference>
<dbReference type="InterPro" id="IPR052698">
    <property type="entry name" value="MoCofactor_Util/Proc"/>
</dbReference>
<reference evidence="3 4" key="1">
    <citation type="submission" date="2016-10" db="EMBL/GenBank/DDBJ databases">
        <authorList>
            <person name="de Groot N.N."/>
        </authorList>
    </citation>
    <scope>NUCLEOTIDE SEQUENCE [LARGE SCALE GENOMIC DNA]</scope>
    <source>
        <strain evidence="3 4">CGMCC 1.11030</strain>
    </source>
</reference>
<dbReference type="Pfam" id="PF02625">
    <property type="entry name" value="XdhC_CoxI"/>
    <property type="match status" value="1"/>
</dbReference>
<proteinExistence type="predicted"/>
<accession>A0A1I3GTX5</accession>
<feature type="domain" description="XdhC Rossmann" evidence="2">
    <location>
        <begin position="165"/>
        <end position="310"/>
    </location>
</feature>
<dbReference type="PANTHER" id="PTHR30388">
    <property type="entry name" value="ALDEHYDE OXIDOREDUCTASE MOLYBDENUM COFACTOR ASSEMBLY PROTEIN"/>
    <property type="match status" value="1"/>
</dbReference>
<dbReference type="Pfam" id="PF13478">
    <property type="entry name" value="XdhC_C"/>
    <property type="match status" value="1"/>
</dbReference>
<evidence type="ECO:0000313" key="3">
    <source>
        <dbReference type="EMBL" id="SFI26904.1"/>
    </source>
</evidence>